<proteinExistence type="predicted"/>
<dbReference type="SUPFAM" id="SSF69754">
    <property type="entry name" value="Ribosome binding protein Y (YfiA homologue)"/>
    <property type="match status" value="1"/>
</dbReference>
<evidence type="ECO:0000313" key="1">
    <source>
        <dbReference type="EMBL" id="GAL61521.1"/>
    </source>
</evidence>
<name>A0A090V9R2_9FLAO</name>
<dbReference type="Gene3D" id="3.30.160.100">
    <property type="entry name" value="Ribosome hibernation promotion factor-like"/>
    <property type="match status" value="1"/>
</dbReference>
<dbReference type="InterPro" id="IPR036567">
    <property type="entry name" value="RHF-like"/>
</dbReference>
<organism evidence="1 2">
    <name type="scientific">Algibacter lectus</name>
    <dbReference type="NCBI Taxonomy" id="221126"/>
    <lineage>
        <taxon>Bacteria</taxon>
        <taxon>Pseudomonadati</taxon>
        <taxon>Bacteroidota</taxon>
        <taxon>Flavobacteriia</taxon>
        <taxon>Flavobacteriales</taxon>
        <taxon>Flavobacteriaceae</taxon>
        <taxon>Algibacter</taxon>
    </lineage>
</organism>
<accession>A0A090V9R2</accession>
<evidence type="ECO:0000313" key="2">
    <source>
        <dbReference type="Proteomes" id="UP000029644"/>
    </source>
</evidence>
<dbReference type="InterPro" id="IPR003489">
    <property type="entry name" value="RHF/RaiA"/>
</dbReference>
<dbReference type="Proteomes" id="UP000029644">
    <property type="component" value="Unassembled WGS sequence"/>
</dbReference>
<dbReference type="EMBL" id="BBNQ01000003">
    <property type="protein sequence ID" value="GAL61521.1"/>
    <property type="molecule type" value="Genomic_DNA"/>
</dbReference>
<comment type="caution">
    <text evidence="1">The sequence shown here is derived from an EMBL/GenBank/DDBJ whole genome shotgun (WGS) entry which is preliminary data.</text>
</comment>
<gene>
    <name evidence="1" type="ORF">JCM19300_1344</name>
</gene>
<sequence length="40" mass="4459">MPGPRIFASTHAETFEAAIAETIRDLEIQLNKTKDKMGAR</sequence>
<protein>
    <submittedName>
        <fullName evidence="1">Uncharacterized protein</fullName>
    </submittedName>
</protein>
<reference evidence="1 2" key="1">
    <citation type="journal article" date="2014" name="Genome Announc.">
        <title>Draft Genome Sequences of Marine Flavobacterium Algibacter lectus Strains SS8 and NR4.</title>
        <authorList>
            <person name="Takatani N."/>
            <person name="Nakanishi M."/>
            <person name="Meirelles P."/>
            <person name="Mino S."/>
            <person name="Suda W."/>
            <person name="Oshima K."/>
            <person name="Hattori M."/>
            <person name="Ohkuma M."/>
            <person name="Hosokawa M."/>
            <person name="Miyashita K."/>
            <person name="Thompson F.L."/>
            <person name="Niwa A."/>
            <person name="Sawabe T."/>
            <person name="Sawabe T."/>
        </authorList>
    </citation>
    <scope>NUCLEOTIDE SEQUENCE [LARGE SCALE GENOMIC DNA]</scope>
    <source>
        <strain evidence="1 2">JCM 19300</strain>
    </source>
</reference>
<dbReference type="AlphaFoldDB" id="A0A090V9R2"/>
<dbReference type="Pfam" id="PF02482">
    <property type="entry name" value="Ribosomal_S30AE"/>
    <property type="match status" value="1"/>
</dbReference>